<reference evidence="1" key="2">
    <citation type="submission" date="2025-09" db="UniProtKB">
        <authorList>
            <consortium name="Ensembl"/>
        </authorList>
    </citation>
    <scope>IDENTIFICATION</scope>
</reference>
<evidence type="ECO:0000313" key="2">
    <source>
        <dbReference type="Proteomes" id="UP000261620"/>
    </source>
</evidence>
<dbReference type="PANTHER" id="PTHR46599:SF3">
    <property type="entry name" value="PIGGYBAC TRANSPOSABLE ELEMENT-DERIVED PROTEIN 4"/>
    <property type="match status" value="1"/>
</dbReference>
<dbReference type="STRING" id="94237.ENSMMOP00000010363"/>
<name>A0A3Q3W7P9_MOLML</name>
<sequence>MLAWHRVKPFHRQRVSILCDADSQRRKDADKDKGPYSHRFLPARTPTHTFNIKASWSPVSLFQLFFSLVPLHQRADYWRKQRPYNFHFPSNKIKRDGFVTILHSLKNTTENDRLFKSSHCTQSYIKLYMKNKPKNWGYKLFVLADSSAGYYLFFFVYKGKSVSTTYLMGGYTLYMDTFYTNPALFEEMPDNDLSRNAERGDMRWYRKSKLLFVKWTDTSGQTLKRQVKEAGVWQIKDIPFPDAVTDFNHNVGSLDLSDALIGHYNLFKLKNKPTQTKLYIHKTFREKQAADMLEFAEGSASITPTQPPATACLTRRFCKRCHDAGIPRVETTVYCRKCQIPLCLSIKKKTKL</sequence>
<organism evidence="1 2">
    <name type="scientific">Mola mola</name>
    <name type="common">Ocean sunfish</name>
    <name type="synonym">Tetraodon mola</name>
    <dbReference type="NCBI Taxonomy" id="94237"/>
    <lineage>
        <taxon>Eukaryota</taxon>
        <taxon>Metazoa</taxon>
        <taxon>Chordata</taxon>
        <taxon>Craniata</taxon>
        <taxon>Vertebrata</taxon>
        <taxon>Euteleostomi</taxon>
        <taxon>Actinopterygii</taxon>
        <taxon>Neopterygii</taxon>
        <taxon>Teleostei</taxon>
        <taxon>Neoteleostei</taxon>
        <taxon>Acanthomorphata</taxon>
        <taxon>Eupercaria</taxon>
        <taxon>Tetraodontiformes</taxon>
        <taxon>Molidae</taxon>
        <taxon>Mola</taxon>
    </lineage>
</organism>
<dbReference type="PANTHER" id="PTHR46599">
    <property type="entry name" value="PIGGYBAC TRANSPOSABLE ELEMENT-DERIVED PROTEIN 4"/>
    <property type="match status" value="1"/>
</dbReference>
<evidence type="ECO:0008006" key="3">
    <source>
        <dbReference type="Google" id="ProtNLM"/>
    </source>
</evidence>
<evidence type="ECO:0000313" key="1">
    <source>
        <dbReference type="Ensembl" id="ENSMMOP00000010363.1"/>
    </source>
</evidence>
<reference evidence="1" key="1">
    <citation type="submission" date="2025-08" db="UniProtKB">
        <authorList>
            <consortium name="Ensembl"/>
        </authorList>
    </citation>
    <scope>IDENTIFICATION</scope>
</reference>
<dbReference type="Proteomes" id="UP000261620">
    <property type="component" value="Unplaced"/>
</dbReference>
<keyword evidence="2" id="KW-1185">Reference proteome</keyword>
<dbReference type="Ensembl" id="ENSMMOT00000010543.1">
    <property type="protein sequence ID" value="ENSMMOP00000010363.1"/>
    <property type="gene ID" value="ENSMMOG00000007995.1"/>
</dbReference>
<dbReference type="AlphaFoldDB" id="A0A3Q3W7P9"/>
<proteinExistence type="predicted"/>
<protein>
    <recommendedName>
        <fullName evidence="3">PiggyBac transposable element-derived protein domain-containing protein</fullName>
    </recommendedName>
</protein>
<accession>A0A3Q3W7P9</accession>